<gene>
    <name evidence="3" type="ORF">D8780_00875</name>
</gene>
<protein>
    <submittedName>
        <fullName evidence="3">DUF2813 domain-containing protein</fullName>
    </submittedName>
</protein>
<dbReference type="RefSeq" id="WP_121643942.1">
    <property type="nucleotide sequence ID" value="NZ_RCWN01000001.1"/>
</dbReference>
<dbReference type="Pfam" id="PF20469">
    <property type="entry name" value="OLD-like_TOPRIM"/>
    <property type="match status" value="1"/>
</dbReference>
<dbReference type="InterPro" id="IPR041685">
    <property type="entry name" value="AAA_GajA/Old/RecF-like"/>
</dbReference>
<dbReference type="CDD" id="cd01026">
    <property type="entry name" value="TOPRIM_OLD"/>
    <property type="match status" value="1"/>
</dbReference>
<name>A0A3L7JER9_9HYPH</name>
<comment type="caution">
    <text evidence="3">The sequence shown here is derived from an EMBL/GenBank/DDBJ whole genome shotgun (WGS) entry which is preliminary data.</text>
</comment>
<dbReference type="InterPro" id="IPR034139">
    <property type="entry name" value="TOPRIM_OLD"/>
</dbReference>
<dbReference type="PANTHER" id="PTHR43581">
    <property type="entry name" value="ATP/GTP PHOSPHATASE"/>
    <property type="match status" value="1"/>
</dbReference>
<keyword evidence="4" id="KW-1185">Reference proteome</keyword>
<dbReference type="InterPro" id="IPR027417">
    <property type="entry name" value="P-loop_NTPase"/>
</dbReference>
<organism evidence="3 4">
    <name type="scientific">Notoacmeibacter ruber</name>
    <dbReference type="NCBI Taxonomy" id="2670375"/>
    <lineage>
        <taxon>Bacteria</taxon>
        <taxon>Pseudomonadati</taxon>
        <taxon>Pseudomonadota</taxon>
        <taxon>Alphaproteobacteria</taxon>
        <taxon>Hyphomicrobiales</taxon>
        <taxon>Notoacmeibacteraceae</taxon>
        <taxon>Notoacmeibacter</taxon>
    </lineage>
</organism>
<evidence type="ECO:0000313" key="4">
    <source>
        <dbReference type="Proteomes" id="UP000281094"/>
    </source>
</evidence>
<reference evidence="3 4" key="1">
    <citation type="submission" date="2018-10" db="EMBL/GenBank/DDBJ databases">
        <title>Notoacmeibacter sp. M2BS9Y-3-1, whole genome shotgun sequence.</title>
        <authorList>
            <person name="Tuo L."/>
        </authorList>
    </citation>
    <scope>NUCLEOTIDE SEQUENCE [LARGE SCALE GENOMIC DNA]</scope>
    <source>
        <strain evidence="3 4">M2BS9Y-3-1</strain>
    </source>
</reference>
<feature type="domain" description="OLD protein-like TOPRIM" evidence="2">
    <location>
        <begin position="444"/>
        <end position="511"/>
    </location>
</feature>
<dbReference type="Pfam" id="PF13175">
    <property type="entry name" value="AAA_15"/>
    <property type="match status" value="1"/>
</dbReference>
<proteinExistence type="predicted"/>
<dbReference type="AlphaFoldDB" id="A0A3L7JER9"/>
<evidence type="ECO:0000313" key="3">
    <source>
        <dbReference type="EMBL" id="RLQ86972.1"/>
    </source>
</evidence>
<dbReference type="InterPro" id="IPR051396">
    <property type="entry name" value="Bact_Antivir_Def_Nuclease"/>
</dbReference>
<dbReference type="Proteomes" id="UP000281094">
    <property type="component" value="Unassembled WGS sequence"/>
</dbReference>
<evidence type="ECO:0000259" key="2">
    <source>
        <dbReference type="Pfam" id="PF20469"/>
    </source>
</evidence>
<accession>A0A3L7JER9</accession>
<dbReference type="Gene3D" id="3.40.50.300">
    <property type="entry name" value="P-loop containing nucleotide triphosphate hydrolases"/>
    <property type="match status" value="1"/>
</dbReference>
<evidence type="ECO:0000259" key="1">
    <source>
        <dbReference type="Pfam" id="PF13175"/>
    </source>
</evidence>
<dbReference type="PANTHER" id="PTHR43581:SF4">
    <property type="entry name" value="ATP_GTP PHOSPHATASE"/>
    <property type="match status" value="1"/>
</dbReference>
<feature type="domain" description="Endonuclease GajA/Old nuclease/RecF-like AAA" evidence="1">
    <location>
        <begin position="1"/>
        <end position="382"/>
    </location>
</feature>
<dbReference type="SUPFAM" id="SSF52540">
    <property type="entry name" value="P-loop containing nucleoside triphosphate hydrolases"/>
    <property type="match status" value="1"/>
</dbReference>
<dbReference type="EMBL" id="RCWN01000001">
    <property type="protein sequence ID" value="RLQ86972.1"/>
    <property type="molecule type" value="Genomic_DNA"/>
</dbReference>
<sequence>MRLDSVSFKNFRCFRDERIDFSRITTIVGENNCGKSTILKAIDLFFSGKSIKISENDFYIGCKAVDEMKIRLDFAEVEGKAAEDLSHYVRSGRVAFEIAAKRSEDGAIDQRCVGIRYGLEEFKPFFEANNATDKRRVYDALKEKYQLPKWTNVNEAIASVNAAEADHVDEHVAIPSSVPAYGATGPLPTLQRYFDWIYVPAVKDVSDEAIESRNSAFSKLALYAIRSRSSLASEIEAIRDTARTSLATALENLSGDLEGLQRDINEEFRQINSTDVSVGLEWHDGGRLDLKEPILQSIFKDGRVFGTPDQFGHGLQRTYLMALLSLAGRVGEHDDDFKLLIGVEEPELYQHPPQARYLSRALADIADANSQVILSTHSNYFIGGRSYDGVRVIRKRENASRVYQWSADEQASYYAKRRGGEAIGEKAMLSGLDRTLQTEIAEIFFAPKIILVEGIEDRAILEAYLEKRAKFRAYLKAGCHIVPVSGKTKMPPVISLCRGFGIDVFCLFDLDRDKKEKDRNNNLIVRFAEDADEEISLEGEDHHRGSYFWAWSENIQAAIRSDVKDWDRYVEEKATAWGWSKSGMSKDPMVLSDVIAEFEGEIPCLSDLIDALERFWNA</sequence>